<evidence type="ECO:0000313" key="2">
    <source>
        <dbReference type="EMBL" id="VAV88609.1"/>
    </source>
</evidence>
<dbReference type="PANTHER" id="PTHR43433">
    <property type="entry name" value="HYDROLASE, ALPHA/BETA FOLD FAMILY PROTEIN"/>
    <property type="match status" value="1"/>
</dbReference>
<dbReference type="InterPro" id="IPR000073">
    <property type="entry name" value="AB_hydrolase_1"/>
</dbReference>
<gene>
    <name evidence="2" type="ORF">MNBD_ALPHA08-2180</name>
</gene>
<name>A0A3B0R8U1_9ZZZZ</name>
<dbReference type="SUPFAM" id="SSF53474">
    <property type="entry name" value="alpha/beta-Hydrolases"/>
    <property type="match status" value="1"/>
</dbReference>
<dbReference type="InterPro" id="IPR029058">
    <property type="entry name" value="AB_hydrolase_fold"/>
</dbReference>
<organism evidence="2">
    <name type="scientific">hydrothermal vent metagenome</name>
    <dbReference type="NCBI Taxonomy" id="652676"/>
    <lineage>
        <taxon>unclassified sequences</taxon>
        <taxon>metagenomes</taxon>
        <taxon>ecological metagenomes</taxon>
    </lineage>
</organism>
<dbReference type="GO" id="GO:0046503">
    <property type="term" value="P:glycerolipid catabolic process"/>
    <property type="evidence" value="ECO:0007669"/>
    <property type="project" value="TreeGrafter"/>
</dbReference>
<dbReference type="Gene3D" id="3.40.50.1820">
    <property type="entry name" value="alpha/beta hydrolase"/>
    <property type="match status" value="1"/>
</dbReference>
<dbReference type="AlphaFoldDB" id="A0A3B0R8U1"/>
<dbReference type="PANTHER" id="PTHR43433:SF5">
    <property type="entry name" value="AB HYDROLASE-1 DOMAIN-CONTAINING PROTEIN"/>
    <property type="match status" value="1"/>
</dbReference>
<reference evidence="2" key="1">
    <citation type="submission" date="2018-06" db="EMBL/GenBank/DDBJ databases">
        <authorList>
            <person name="Zhirakovskaya E."/>
        </authorList>
    </citation>
    <scope>NUCLEOTIDE SEQUENCE</scope>
</reference>
<accession>A0A3B0R8U1</accession>
<evidence type="ECO:0000259" key="1">
    <source>
        <dbReference type="Pfam" id="PF00561"/>
    </source>
</evidence>
<feature type="domain" description="AB hydrolase-1" evidence="1">
    <location>
        <begin position="29"/>
        <end position="132"/>
    </location>
</feature>
<sequence length="259" mass="28066">MDFFDSDGVMIAYQVFEPAPGGQIDTDVPVLLIHGFASNGRINWISPGWVTFLTELGRQVIVIDNRGHGESEKLYGEHDYDARKMAQDAERLLDHLGVGRADVMGYSMGARICAFLAMYSPERVRSCVLAGMADNLVRGFGRGDKIAAALLADDESSISEAEPKAFRRFAEKTGSDLKALAACMLSRGHKIDRQMLTKISAPVLVVAGDADDVAGPVEPLVAMIGGAKGVVLPDRDHMNAVGDRGYKEAVSEFYESLRN</sequence>
<dbReference type="EMBL" id="UOEC01000048">
    <property type="protein sequence ID" value="VAV88609.1"/>
    <property type="molecule type" value="Genomic_DNA"/>
</dbReference>
<keyword evidence="2" id="KW-0378">Hydrolase</keyword>
<proteinExistence type="predicted"/>
<dbReference type="InterPro" id="IPR050471">
    <property type="entry name" value="AB_hydrolase"/>
</dbReference>
<dbReference type="Pfam" id="PF00561">
    <property type="entry name" value="Abhydrolase_1"/>
    <property type="match status" value="1"/>
</dbReference>
<protein>
    <submittedName>
        <fullName evidence="2">Hydrolase</fullName>
    </submittedName>
</protein>
<dbReference type="GO" id="GO:0004806">
    <property type="term" value="F:triacylglycerol lipase activity"/>
    <property type="evidence" value="ECO:0007669"/>
    <property type="project" value="TreeGrafter"/>
</dbReference>